<feature type="signal peptide" evidence="1">
    <location>
        <begin position="1"/>
        <end position="26"/>
    </location>
</feature>
<reference evidence="2 3" key="1">
    <citation type="submission" date="2018-10" db="EMBL/GenBank/DDBJ databases">
        <title>Relationship between Morphology and Antimicrobial Activity in Streptomyces.</title>
        <authorList>
            <person name="Kang H.J."/>
            <person name="Kim S.B."/>
        </authorList>
    </citation>
    <scope>NUCLEOTIDE SEQUENCE [LARGE SCALE GENOMIC DNA]</scope>
    <source>
        <strain evidence="2 3">BH38</strain>
    </source>
</reference>
<feature type="chain" id="PRO_5017218142" evidence="1">
    <location>
        <begin position="27"/>
        <end position="169"/>
    </location>
</feature>
<dbReference type="InterPro" id="IPR035992">
    <property type="entry name" value="Ricin_B-like_lectins"/>
</dbReference>
<dbReference type="PROSITE" id="PS50231">
    <property type="entry name" value="RICIN_B_LECTIN"/>
    <property type="match status" value="1"/>
</dbReference>
<gene>
    <name evidence="2" type="ORF">DWB77_07274</name>
</gene>
<dbReference type="SUPFAM" id="SSF50370">
    <property type="entry name" value="Ricin B-like lectins"/>
    <property type="match status" value="1"/>
</dbReference>
<proteinExistence type="predicted"/>
<organism evidence="2 3">
    <name type="scientific">Streptomyces hundungensis</name>
    <dbReference type="NCBI Taxonomy" id="1077946"/>
    <lineage>
        <taxon>Bacteria</taxon>
        <taxon>Bacillati</taxon>
        <taxon>Actinomycetota</taxon>
        <taxon>Actinomycetes</taxon>
        <taxon>Kitasatosporales</taxon>
        <taxon>Streptomycetaceae</taxon>
        <taxon>Streptomyces</taxon>
    </lineage>
</organism>
<sequence>MKFARTITTAAAALCLSVGVAGSAYAQDDDVYWAMSGNECLAHDVTDRVLTMRSPCHYDYALSRPGQGGWQVTWHEDNSNLEASDGKSWAMKTIGDGGKCLTAYWQGQVYLEPCANPVNWYEQWYEDWNNGYFHLRNRETGQCIARSNFSDQDVTTAGCDWGDDRQNMW</sequence>
<dbReference type="KEGG" id="shun:DWB77_07274"/>
<protein>
    <submittedName>
        <fullName evidence="2">Uncharacterized protein</fullName>
    </submittedName>
</protein>
<dbReference type="RefSeq" id="WP_162952695.1">
    <property type="nucleotide sequence ID" value="NZ_CP032698.1"/>
</dbReference>
<evidence type="ECO:0000256" key="1">
    <source>
        <dbReference type="SAM" id="SignalP"/>
    </source>
</evidence>
<evidence type="ECO:0000313" key="2">
    <source>
        <dbReference type="EMBL" id="AYG85058.1"/>
    </source>
</evidence>
<dbReference type="AlphaFoldDB" id="A0A387HSF8"/>
<keyword evidence="1" id="KW-0732">Signal</keyword>
<dbReference type="Proteomes" id="UP000271554">
    <property type="component" value="Chromosome"/>
</dbReference>
<dbReference type="Gene3D" id="2.80.10.50">
    <property type="match status" value="1"/>
</dbReference>
<keyword evidence="3" id="KW-1185">Reference proteome</keyword>
<evidence type="ECO:0000313" key="3">
    <source>
        <dbReference type="Proteomes" id="UP000271554"/>
    </source>
</evidence>
<accession>A0A387HSF8</accession>
<dbReference type="EMBL" id="CP032698">
    <property type="protein sequence ID" value="AYG85058.1"/>
    <property type="molecule type" value="Genomic_DNA"/>
</dbReference>
<name>A0A387HSF8_9ACTN</name>